<gene>
    <name evidence="2" type="ORF">PG991_015320</name>
</gene>
<proteinExistence type="predicted"/>
<feature type="signal peptide" evidence="1">
    <location>
        <begin position="1"/>
        <end position="30"/>
    </location>
</feature>
<keyword evidence="3" id="KW-1185">Reference proteome</keyword>
<sequence>MRATYNTTILGAAPRTILVWVLCLLATAIAAPAPAPLDIDININLGDALAGLTTRPLCDQYSFIANYSAIGANSTMRDALQSASPHGADIVGRVVDAAMKAAGYFARDKTINKMCGNLTSIADQEAANNFSNGIVADQVVGGQGLGAGARAGASLGLAASLALLVLAAI</sequence>
<protein>
    <submittedName>
        <fullName evidence="2">Uncharacterized protein</fullName>
    </submittedName>
</protein>
<comment type="caution">
    <text evidence="2">The sequence shown here is derived from an EMBL/GenBank/DDBJ whole genome shotgun (WGS) entry which is preliminary data.</text>
</comment>
<keyword evidence="1" id="KW-0732">Signal</keyword>
<feature type="chain" id="PRO_5045518868" evidence="1">
    <location>
        <begin position="31"/>
        <end position="169"/>
    </location>
</feature>
<name>A0ABR1R253_9PEZI</name>
<evidence type="ECO:0000313" key="3">
    <source>
        <dbReference type="Proteomes" id="UP001396898"/>
    </source>
</evidence>
<evidence type="ECO:0000256" key="1">
    <source>
        <dbReference type="SAM" id="SignalP"/>
    </source>
</evidence>
<dbReference type="EMBL" id="JAQQWI010000022">
    <property type="protein sequence ID" value="KAK7995853.1"/>
    <property type="molecule type" value="Genomic_DNA"/>
</dbReference>
<dbReference type="Proteomes" id="UP001396898">
    <property type="component" value="Unassembled WGS sequence"/>
</dbReference>
<organism evidence="2 3">
    <name type="scientific">Apiospora marii</name>
    <dbReference type="NCBI Taxonomy" id="335849"/>
    <lineage>
        <taxon>Eukaryota</taxon>
        <taxon>Fungi</taxon>
        <taxon>Dikarya</taxon>
        <taxon>Ascomycota</taxon>
        <taxon>Pezizomycotina</taxon>
        <taxon>Sordariomycetes</taxon>
        <taxon>Xylariomycetidae</taxon>
        <taxon>Amphisphaeriales</taxon>
        <taxon>Apiosporaceae</taxon>
        <taxon>Apiospora</taxon>
    </lineage>
</organism>
<reference evidence="2 3" key="1">
    <citation type="submission" date="2023-01" db="EMBL/GenBank/DDBJ databases">
        <title>Analysis of 21 Apiospora genomes using comparative genomics revels a genus with tremendous synthesis potential of carbohydrate active enzymes and secondary metabolites.</title>
        <authorList>
            <person name="Sorensen T."/>
        </authorList>
    </citation>
    <scope>NUCLEOTIDE SEQUENCE [LARGE SCALE GENOMIC DNA]</scope>
    <source>
        <strain evidence="2 3">CBS 20057</strain>
    </source>
</reference>
<accession>A0ABR1R253</accession>
<evidence type="ECO:0000313" key="2">
    <source>
        <dbReference type="EMBL" id="KAK7995853.1"/>
    </source>
</evidence>